<dbReference type="InterPro" id="IPR019587">
    <property type="entry name" value="Polyketide_cyclase/dehydratase"/>
</dbReference>
<sequence length="149" mass="16244">MKPTVSRTFTTKASPEAAFAYLADFSNAEEWDPGTKTCTRVSGDGGVGTVYHNVSSFLGREVEVDYTAVEVEEPTRIHMHGKNEQFDGHDVLGVRAHPDGAEISYTAQFGFSGVARFAAPLVAAYLPHLATKTIDQLRECLDRLPRTAP</sequence>
<keyword evidence="2" id="KW-1185">Reference proteome</keyword>
<accession>A0A6G7YE96</accession>
<organism evidence="1 2">
    <name type="scientific">Nocardioides piscis</name>
    <dbReference type="NCBI Taxonomy" id="2714938"/>
    <lineage>
        <taxon>Bacteria</taxon>
        <taxon>Bacillati</taxon>
        <taxon>Actinomycetota</taxon>
        <taxon>Actinomycetes</taxon>
        <taxon>Propionibacteriales</taxon>
        <taxon>Nocardioidaceae</taxon>
        <taxon>Nocardioides</taxon>
    </lineage>
</organism>
<name>A0A6G7YE96_9ACTN</name>
<dbReference type="InterPro" id="IPR023393">
    <property type="entry name" value="START-like_dom_sf"/>
</dbReference>
<dbReference type="Gene3D" id="3.30.530.20">
    <property type="match status" value="1"/>
</dbReference>
<dbReference type="EMBL" id="CP049866">
    <property type="protein sequence ID" value="QIK74961.1"/>
    <property type="molecule type" value="Genomic_DNA"/>
</dbReference>
<gene>
    <name evidence="1" type="ORF">G7071_05465</name>
</gene>
<proteinExistence type="predicted"/>
<dbReference type="Proteomes" id="UP000502035">
    <property type="component" value="Chromosome"/>
</dbReference>
<reference evidence="1 2" key="1">
    <citation type="submission" date="2020-03" db="EMBL/GenBank/DDBJ databases">
        <title>Nocardioides sp. nov., isolated from fish.</title>
        <authorList>
            <person name="Hyun D.-W."/>
            <person name="Bae J.-W."/>
        </authorList>
    </citation>
    <scope>NUCLEOTIDE SEQUENCE [LARGE SCALE GENOMIC DNA]</scope>
    <source>
        <strain evidence="1 2">HDW12A</strain>
    </source>
</reference>
<protein>
    <submittedName>
        <fullName evidence="1">Polyketide cyclase</fullName>
    </submittedName>
</protein>
<dbReference type="KEGG" id="npi:G7071_05465"/>
<dbReference type="RefSeq" id="WP_166315895.1">
    <property type="nucleotide sequence ID" value="NZ_CP049866.1"/>
</dbReference>
<evidence type="ECO:0000313" key="2">
    <source>
        <dbReference type="Proteomes" id="UP000502035"/>
    </source>
</evidence>
<dbReference type="Pfam" id="PF10604">
    <property type="entry name" value="Polyketide_cyc2"/>
    <property type="match status" value="1"/>
</dbReference>
<evidence type="ECO:0000313" key="1">
    <source>
        <dbReference type="EMBL" id="QIK74961.1"/>
    </source>
</evidence>
<dbReference type="AlphaFoldDB" id="A0A6G7YE96"/>
<dbReference type="SUPFAM" id="SSF55961">
    <property type="entry name" value="Bet v1-like"/>
    <property type="match status" value="1"/>
</dbReference>